<dbReference type="FunFam" id="3.40.50.2000:FF:000071">
    <property type="entry name" value="Glycosyltransferase"/>
    <property type="match status" value="1"/>
</dbReference>
<dbReference type="InterPro" id="IPR002213">
    <property type="entry name" value="UDP_glucos_trans"/>
</dbReference>
<dbReference type="Proteomes" id="UP001652660">
    <property type="component" value="Chromosome 2c"/>
</dbReference>
<evidence type="ECO:0000313" key="7">
    <source>
        <dbReference type="RefSeq" id="XP_027105984.1"/>
    </source>
</evidence>
<accession>A0A6P6VSE3</accession>
<reference evidence="6" key="1">
    <citation type="journal article" date="2025" name="Foods">
        <title>Unveiling the Microbial Signatures of Arabica Coffee Cherries: Insights into Ripeness Specific Diversity, Functional Traits, and Implications for Quality and Safety.</title>
        <authorList>
            <consortium name="RefSeq"/>
            <person name="Tenea G.N."/>
            <person name="Cifuentes V."/>
            <person name="Reyes P."/>
            <person name="Cevallos-Vallejos M."/>
        </authorList>
    </citation>
    <scope>NUCLEOTIDE SEQUENCE [LARGE SCALE GENOMIC DNA]</scope>
</reference>
<dbReference type="Pfam" id="PF00201">
    <property type="entry name" value="UDPGT"/>
    <property type="match status" value="1"/>
</dbReference>
<dbReference type="RefSeq" id="XP_027105984.1">
    <property type="nucleotide sequence ID" value="XM_027250183.2"/>
</dbReference>
<dbReference type="PROSITE" id="PS00375">
    <property type="entry name" value="UDPGT"/>
    <property type="match status" value="1"/>
</dbReference>
<dbReference type="OrthoDB" id="5835829at2759"/>
<organism evidence="6 7">
    <name type="scientific">Coffea arabica</name>
    <name type="common">Arabian coffee</name>
    <dbReference type="NCBI Taxonomy" id="13443"/>
    <lineage>
        <taxon>Eukaryota</taxon>
        <taxon>Viridiplantae</taxon>
        <taxon>Streptophyta</taxon>
        <taxon>Embryophyta</taxon>
        <taxon>Tracheophyta</taxon>
        <taxon>Spermatophyta</taxon>
        <taxon>Magnoliopsida</taxon>
        <taxon>eudicotyledons</taxon>
        <taxon>Gunneridae</taxon>
        <taxon>Pentapetalae</taxon>
        <taxon>asterids</taxon>
        <taxon>lamiids</taxon>
        <taxon>Gentianales</taxon>
        <taxon>Rubiaceae</taxon>
        <taxon>Ixoroideae</taxon>
        <taxon>Gardenieae complex</taxon>
        <taxon>Bertiereae - Coffeeae clade</taxon>
        <taxon>Coffeeae</taxon>
        <taxon>Coffea</taxon>
    </lineage>
</organism>
<dbReference type="FunFam" id="3.40.50.2000:FF:000047">
    <property type="entry name" value="Glycosyltransferase"/>
    <property type="match status" value="1"/>
</dbReference>
<dbReference type="CDD" id="cd03784">
    <property type="entry name" value="GT1_Gtf-like"/>
    <property type="match status" value="1"/>
</dbReference>
<comment type="similarity">
    <text evidence="1 4">Belongs to the UDP-glycosyltransferase family.</text>
</comment>
<dbReference type="Gene3D" id="3.40.50.2000">
    <property type="entry name" value="Glycogen Phosphorylase B"/>
    <property type="match status" value="2"/>
</dbReference>
<dbReference type="AlphaFoldDB" id="A0A6P6VSE3"/>
<keyword evidence="3 4" id="KW-0808">Transferase</keyword>
<proteinExistence type="inferred from homology"/>
<dbReference type="EC" id="2.4.1.-" evidence="5"/>
<evidence type="ECO:0000256" key="4">
    <source>
        <dbReference type="RuleBase" id="RU003718"/>
    </source>
</evidence>
<keyword evidence="6" id="KW-1185">Reference proteome</keyword>
<dbReference type="GO" id="GO:0035251">
    <property type="term" value="F:UDP-glucosyltransferase activity"/>
    <property type="evidence" value="ECO:0007669"/>
    <property type="project" value="TreeGrafter"/>
</dbReference>
<evidence type="ECO:0000256" key="3">
    <source>
        <dbReference type="ARBA" id="ARBA00022679"/>
    </source>
</evidence>
<sequence>MVHQLHVFFFPFFAHGHMLPTLDMAKVFSSRGAKATVITTPLHAPVFNKAIEKCKQLGFDISIRVVKFPAVEAGLPEGTESADQLISDDMLPNFFLATRLLQEPVEQLLQECRPHCLVADFFFPWATDSAAKYGIPRLLFHGSSSFAMSASESVWRNKPYRNVSSDDEPFVIPDLPHDIYITRGQVSTYERQEVENEFTKMLEQVKESELRSYGVIVNSFYELEPDYAEHYTKKLGRRAWHVGPFVLINKEAEDKAERGKKSAIDQLQCLEWLDKQKPNSVVYVCFGSMSNFNAAQLHEIAKGLEASGQQFIWVVRNCVDEEDSKRWFPEGFEERTKETGLIIKGWAPQLLILGHEAVGAFVTHCGWNSTLEGVSCGVPMVTWPLFAEQFFNEKLLTNVLKIGVGVGAQQWSRRTTQIISAEALTKAVDRIMDGEEALNIRGRAKALKEKARKALEEGGSSYSDFNTLVEELSTYHHASKKPSLSEGANILT</sequence>
<keyword evidence="2 4" id="KW-0328">Glycosyltransferase</keyword>
<dbReference type="GeneID" id="113726454"/>
<evidence type="ECO:0000256" key="2">
    <source>
        <dbReference type="ARBA" id="ARBA00022676"/>
    </source>
</evidence>
<name>A0A6P6VSE3_COFAR</name>
<gene>
    <name evidence="7" type="primary">LOC113726454</name>
</gene>
<reference evidence="7" key="2">
    <citation type="submission" date="2025-08" db="UniProtKB">
        <authorList>
            <consortium name="RefSeq"/>
        </authorList>
    </citation>
    <scope>IDENTIFICATION</scope>
    <source>
        <tissue evidence="7">Leaves</tissue>
    </source>
</reference>
<evidence type="ECO:0000313" key="6">
    <source>
        <dbReference type="Proteomes" id="UP001652660"/>
    </source>
</evidence>
<dbReference type="PANTHER" id="PTHR48047">
    <property type="entry name" value="GLYCOSYLTRANSFERASE"/>
    <property type="match status" value="1"/>
</dbReference>
<dbReference type="InterPro" id="IPR035595">
    <property type="entry name" value="UDP_glycos_trans_CS"/>
</dbReference>
<protein>
    <recommendedName>
        <fullName evidence="5">Glycosyltransferase</fullName>
        <ecNumber evidence="5">2.4.1.-</ecNumber>
    </recommendedName>
</protein>
<evidence type="ECO:0000256" key="1">
    <source>
        <dbReference type="ARBA" id="ARBA00009995"/>
    </source>
</evidence>
<dbReference type="SUPFAM" id="SSF53756">
    <property type="entry name" value="UDP-Glycosyltransferase/glycogen phosphorylase"/>
    <property type="match status" value="1"/>
</dbReference>
<dbReference type="PANTHER" id="PTHR48047:SF45">
    <property type="entry name" value="SCOPOLETIN GLUCOSYLTRANSFERASE-LIKE"/>
    <property type="match status" value="1"/>
</dbReference>
<evidence type="ECO:0000256" key="5">
    <source>
        <dbReference type="RuleBase" id="RU362057"/>
    </source>
</evidence>